<dbReference type="InterPro" id="IPR018366">
    <property type="entry name" value="CBM2_CS"/>
</dbReference>
<dbReference type="SUPFAM" id="SSF51445">
    <property type="entry name" value="(Trans)glycosidases"/>
    <property type="match status" value="1"/>
</dbReference>
<dbReference type="InterPro" id="IPR018087">
    <property type="entry name" value="Glyco_hydro_5_CS"/>
</dbReference>
<dbReference type="GO" id="GO:0030245">
    <property type="term" value="P:cellulose catabolic process"/>
    <property type="evidence" value="ECO:0007669"/>
    <property type="project" value="UniProtKB-KW"/>
</dbReference>
<evidence type="ECO:0000256" key="8">
    <source>
        <dbReference type="RuleBase" id="RU361153"/>
    </source>
</evidence>
<dbReference type="OrthoDB" id="182870at2"/>
<evidence type="ECO:0000256" key="1">
    <source>
        <dbReference type="ARBA" id="ARBA00000966"/>
    </source>
</evidence>
<name>A0A316FAC9_9ACTN</name>
<keyword evidence="4 8" id="KW-0136">Cellulose degradation</keyword>
<evidence type="ECO:0000256" key="10">
    <source>
        <dbReference type="SAM" id="SignalP"/>
    </source>
</evidence>
<dbReference type="PANTHER" id="PTHR34142:SF1">
    <property type="entry name" value="GLYCOSIDE HYDROLASE FAMILY 5 DOMAIN-CONTAINING PROTEIN"/>
    <property type="match status" value="1"/>
</dbReference>
<sequence length="498" mass="53013">MRLRRILPAAGAAAALVAGTVATATLPAAADTTGCSVTYTVQSQWTGGFTANVGITNLGSAITGWTLAFDFPDTGQKVTQGWSASWEQSGTRVTAAGASWNGSLGTGASTSIGFLGAWSGTNPQPASFTLNGAPCTGSVNPSPSQSPSVPPSTPPAEGPAPELKVSGNRIVTTDGRAYRLLGVSRSSGEFACVQGKGLWDSGPVDQASVDAMKTWNIRTVRLPLNEECWLGVNGSPSGAEYQRGVKDYVDLLVANGINVILDLHWTWGAYATGPDWHCTDEHATCQKPVPDARYAPQFWTGVASTFKGNDAVVFDLFNEPYPEIADNWNKTSGWQCLRDGGTCPGLDYEVAGMQDLVDAVRATGATNMLMVGGLEWTNDMREWLTHKPVDPLGNIVASWHAYSFNACANESCWDTQIAPLAQQVPVVVGEFGQDDCAFDYMQRLVNWADAHDMGYLAWTWNPWGCTGGAVLIKDWSGTPEPGVGEGYKAHLLTQSPYL</sequence>
<feature type="region of interest" description="Disordered" evidence="9">
    <location>
        <begin position="133"/>
        <end position="166"/>
    </location>
</feature>
<dbReference type="Proteomes" id="UP000245697">
    <property type="component" value="Unassembled WGS sequence"/>
</dbReference>
<evidence type="ECO:0000256" key="7">
    <source>
        <dbReference type="ARBA" id="ARBA00023326"/>
    </source>
</evidence>
<feature type="compositionally biased region" description="Low complexity" evidence="9">
    <location>
        <begin position="137"/>
        <end position="147"/>
    </location>
</feature>
<evidence type="ECO:0000256" key="4">
    <source>
        <dbReference type="ARBA" id="ARBA00023001"/>
    </source>
</evidence>
<keyword evidence="3 8" id="KW-0378">Hydrolase</keyword>
<dbReference type="Gene3D" id="3.20.20.80">
    <property type="entry name" value="Glycosidases"/>
    <property type="match status" value="1"/>
</dbReference>
<evidence type="ECO:0000256" key="9">
    <source>
        <dbReference type="SAM" id="MobiDB-lite"/>
    </source>
</evidence>
<reference evidence="12 13" key="1">
    <citation type="submission" date="2018-05" db="EMBL/GenBank/DDBJ databases">
        <title>Genomic Encyclopedia of Archaeal and Bacterial Type Strains, Phase II (KMG-II): from individual species to whole genera.</title>
        <authorList>
            <person name="Goeker M."/>
        </authorList>
    </citation>
    <scope>NUCLEOTIDE SEQUENCE [LARGE SCALE GENOMIC DNA]</scope>
    <source>
        <strain evidence="12 13">DSM 45184</strain>
    </source>
</reference>
<proteinExistence type="inferred from homology"/>
<dbReference type="PROSITE" id="PS00561">
    <property type="entry name" value="CBM2_A"/>
    <property type="match status" value="1"/>
</dbReference>
<accession>A0A316FAC9</accession>
<keyword evidence="13" id="KW-1185">Reference proteome</keyword>
<feature type="chain" id="PRO_5016323344" description="Endoglucanase" evidence="10">
    <location>
        <begin position="31"/>
        <end position="498"/>
    </location>
</feature>
<evidence type="ECO:0000256" key="3">
    <source>
        <dbReference type="ARBA" id="ARBA00022801"/>
    </source>
</evidence>
<dbReference type="GO" id="GO:0030247">
    <property type="term" value="F:polysaccharide binding"/>
    <property type="evidence" value="ECO:0007669"/>
    <property type="project" value="UniProtKB-UniRule"/>
</dbReference>
<evidence type="ECO:0000313" key="12">
    <source>
        <dbReference type="EMBL" id="PWK43477.1"/>
    </source>
</evidence>
<evidence type="ECO:0000256" key="6">
    <source>
        <dbReference type="ARBA" id="ARBA00023295"/>
    </source>
</evidence>
<dbReference type="SMART" id="SM00637">
    <property type="entry name" value="CBD_II"/>
    <property type="match status" value="1"/>
</dbReference>
<keyword evidence="6 8" id="KW-0326">Glycosidase</keyword>
<evidence type="ECO:0000259" key="11">
    <source>
        <dbReference type="PROSITE" id="PS51173"/>
    </source>
</evidence>
<dbReference type="PROSITE" id="PS00659">
    <property type="entry name" value="GLYCOSYL_HYDROL_F5"/>
    <property type="match status" value="1"/>
</dbReference>
<evidence type="ECO:0000313" key="13">
    <source>
        <dbReference type="Proteomes" id="UP000245697"/>
    </source>
</evidence>
<keyword evidence="7 8" id="KW-0624">Polysaccharide degradation</keyword>
<dbReference type="Gene3D" id="2.60.40.290">
    <property type="match status" value="1"/>
</dbReference>
<dbReference type="InterPro" id="IPR001547">
    <property type="entry name" value="Glyco_hydro_5"/>
</dbReference>
<protein>
    <recommendedName>
        <fullName evidence="8">Endoglucanase</fullName>
        <ecNumber evidence="8">3.2.1.4</ecNumber>
    </recommendedName>
</protein>
<evidence type="ECO:0000256" key="2">
    <source>
        <dbReference type="ARBA" id="ARBA00022729"/>
    </source>
</evidence>
<comment type="catalytic activity">
    <reaction evidence="1 8">
        <text>Endohydrolysis of (1-&gt;4)-beta-D-glucosidic linkages in cellulose, lichenin and cereal beta-D-glucans.</text>
        <dbReference type="EC" id="3.2.1.4"/>
    </reaction>
</comment>
<organism evidence="12 13">
    <name type="scientific">Actinoplanes xinjiangensis</name>
    <dbReference type="NCBI Taxonomy" id="512350"/>
    <lineage>
        <taxon>Bacteria</taxon>
        <taxon>Bacillati</taxon>
        <taxon>Actinomycetota</taxon>
        <taxon>Actinomycetes</taxon>
        <taxon>Micromonosporales</taxon>
        <taxon>Micromonosporaceae</taxon>
        <taxon>Actinoplanes</taxon>
    </lineage>
</organism>
<dbReference type="Pfam" id="PF00553">
    <property type="entry name" value="CBM_2"/>
    <property type="match status" value="1"/>
</dbReference>
<keyword evidence="5 8" id="KW-0119">Carbohydrate metabolism</keyword>
<dbReference type="InterPro" id="IPR001919">
    <property type="entry name" value="CBD2"/>
</dbReference>
<comment type="similarity">
    <text evidence="8">Belongs to the glycosyl hydrolase 5 (cellulase A) family.</text>
</comment>
<dbReference type="AlphaFoldDB" id="A0A316FAC9"/>
<dbReference type="InterPro" id="IPR017853">
    <property type="entry name" value="GH"/>
</dbReference>
<dbReference type="EMBL" id="QGGR01000013">
    <property type="protein sequence ID" value="PWK43477.1"/>
    <property type="molecule type" value="Genomic_DNA"/>
</dbReference>
<feature type="domain" description="CBM2" evidence="11">
    <location>
        <begin position="28"/>
        <end position="138"/>
    </location>
</feature>
<dbReference type="Pfam" id="PF00150">
    <property type="entry name" value="Cellulase"/>
    <property type="match status" value="1"/>
</dbReference>
<dbReference type="PANTHER" id="PTHR34142">
    <property type="entry name" value="ENDO-BETA-1,4-GLUCANASE A"/>
    <property type="match status" value="1"/>
</dbReference>
<dbReference type="RefSeq" id="WP_109597233.1">
    <property type="nucleotide sequence ID" value="NZ_BONA01000063.1"/>
</dbReference>
<feature type="compositionally biased region" description="Pro residues" evidence="9">
    <location>
        <begin position="148"/>
        <end position="158"/>
    </location>
</feature>
<dbReference type="SUPFAM" id="SSF49384">
    <property type="entry name" value="Carbohydrate-binding domain"/>
    <property type="match status" value="1"/>
</dbReference>
<dbReference type="InterPro" id="IPR012291">
    <property type="entry name" value="CBM2_carb-bd_dom_sf"/>
</dbReference>
<feature type="signal peptide" evidence="10">
    <location>
        <begin position="1"/>
        <end position="30"/>
    </location>
</feature>
<comment type="caution">
    <text evidence="12">The sequence shown here is derived from an EMBL/GenBank/DDBJ whole genome shotgun (WGS) entry which is preliminary data.</text>
</comment>
<dbReference type="GO" id="GO:0008810">
    <property type="term" value="F:cellulase activity"/>
    <property type="evidence" value="ECO:0007669"/>
    <property type="project" value="UniProtKB-EC"/>
</dbReference>
<gene>
    <name evidence="12" type="ORF">BC793_113159</name>
</gene>
<dbReference type="EC" id="3.2.1.4" evidence="8"/>
<dbReference type="InterPro" id="IPR008965">
    <property type="entry name" value="CBM2/CBM3_carb-bd_dom_sf"/>
</dbReference>
<evidence type="ECO:0000256" key="5">
    <source>
        <dbReference type="ARBA" id="ARBA00023277"/>
    </source>
</evidence>
<dbReference type="PROSITE" id="PS51173">
    <property type="entry name" value="CBM2"/>
    <property type="match status" value="1"/>
</dbReference>
<keyword evidence="2 10" id="KW-0732">Signal</keyword>